<name>A0AAD8FE85_BIOPF</name>
<comment type="caution">
    <text evidence="1">The sequence shown here is derived from an EMBL/GenBank/DDBJ whole genome shotgun (WGS) entry which is preliminary data.</text>
</comment>
<accession>A0AAD8FE85</accession>
<evidence type="ECO:0000313" key="2">
    <source>
        <dbReference type="Proteomes" id="UP001233172"/>
    </source>
</evidence>
<reference evidence="1" key="1">
    <citation type="journal article" date="2023" name="PLoS Negl. Trop. Dis.">
        <title>A genome sequence for Biomphalaria pfeifferi, the major vector snail for the human-infecting parasite Schistosoma mansoni.</title>
        <authorList>
            <person name="Bu L."/>
            <person name="Lu L."/>
            <person name="Laidemitt M.R."/>
            <person name="Zhang S.M."/>
            <person name="Mutuku M."/>
            <person name="Mkoji G."/>
            <person name="Steinauer M."/>
            <person name="Loker E.S."/>
        </authorList>
    </citation>
    <scope>NUCLEOTIDE SEQUENCE</scope>
    <source>
        <strain evidence="1">KasaAsao</strain>
    </source>
</reference>
<dbReference type="EMBL" id="JASAOG010000035">
    <property type="protein sequence ID" value="KAK0060588.1"/>
    <property type="molecule type" value="Genomic_DNA"/>
</dbReference>
<dbReference type="Proteomes" id="UP001233172">
    <property type="component" value="Unassembled WGS sequence"/>
</dbReference>
<dbReference type="AlphaFoldDB" id="A0AAD8FE85"/>
<keyword evidence="2" id="KW-1185">Reference proteome</keyword>
<evidence type="ECO:0000313" key="1">
    <source>
        <dbReference type="EMBL" id="KAK0060588.1"/>
    </source>
</evidence>
<reference evidence="1" key="2">
    <citation type="submission" date="2023-04" db="EMBL/GenBank/DDBJ databases">
        <authorList>
            <person name="Bu L."/>
            <person name="Lu L."/>
            <person name="Laidemitt M.R."/>
            <person name="Zhang S.M."/>
            <person name="Mutuku M."/>
            <person name="Mkoji G."/>
            <person name="Steinauer M."/>
            <person name="Loker E.S."/>
        </authorList>
    </citation>
    <scope>NUCLEOTIDE SEQUENCE</scope>
    <source>
        <strain evidence="1">KasaAsao</strain>
        <tissue evidence="1">Whole Snail</tissue>
    </source>
</reference>
<proteinExistence type="predicted"/>
<protein>
    <submittedName>
        <fullName evidence="1">Uncharacterized protein</fullName>
    </submittedName>
</protein>
<gene>
    <name evidence="1" type="ORF">Bpfe_010101</name>
</gene>
<sequence>MLTAAADSARRTNNACQTINQITLTRQCFEGCQRSDLCITQPELSTPSNCDKSQTSVSEYKQSVHCSAWRQLLLRGGKDRKLFVCNFESNRSTDGVLCSPDLCVFDSASTAYV</sequence>
<organism evidence="1 2">
    <name type="scientific">Biomphalaria pfeifferi</name>
    <name type="common">Bloodfluke planorb</name>
    <name type="synonym">Freshwater snail</name>
    <dbReference type="NCBI Taxonomy" id="112525"/>
    <lineage>
        <taxon>Eukaryota</taxon>
        <taxon>Metazoa</taxon>
        <taxon>Spiralia</taxon>
        <taxon>Lophotrochozoa</taxon>
        <taxon>Mollusca</taxon>
        <taxon>Gastropoda</taxon>
        <taxon>Heterobranchia</taxon>
        <taxon>Euthyneura</taxon>
        <taxon>Panpulmonata</taxon>
        <taxon>Hygrophila</taxon>
        <taxon>Lymnaeoidea</taxon>
        <taxon>Planorbidae</taxon>
        <taxon>Biomphalaria</taxon>
    </lineage>
</organism>